<gene>
    <name evidence="1" type="ORF">RJ45_06950</name>
</gene>
<dbReference type="RefSeq" id="WP_039460057.1">
    <property type="nucleotide sequence ID" value="NZ_JWLZ01000100.1"/>
</dbReference>
<comment type="caution">
    <text evidence="1">The sequence shown here is derived from an EMBL/GenBank/DDBJ whole genome shotgun (WGS) entry which is preliminary data.</text>
</comment>
<reference evidence="1 2" key="1">
    <citation type="submission" date="2014-12" db="EMBL/GenBank/DDBJ databases">
        <title>Genome sequencing of Photobacterium gaetbulicola AD005a.</title>
        <authorList>
            <person name="Adrian T.G.S."/>
            <person name="Chan K.G."/>
        </authorList>
    </citation>
    <scope>NUCLEOTIDE SEQUENCE [LARGE SCALE GENOMIC DNA]</scope>
    <source>
        <strain evidence="1 2">AD005a</strain>
    </source>
</reference>
<evidence type="ECO:0000313" key="2">
    <source>
        <dbReference type="Proteomes" id="UP000031278"/>
    </source>
</evidence>
<dbReference type="EMBL" id="JWLZ01000100">
    <property type="protein sequence ID" value="KHT64355.1"/>
    <property type="molecule type" value="Genomic_DNA"/>
</dbReference>
<evidence type="ECO:0000313" key="1">
    <source>
        <dbReference type="EMBL" id="KHT64355.1"/>
    </source>
</evidence>
<accession>A0A0B9GHV0</accession>
<dbReference type="Proteomes" id="UP000031278">
    <property type="component" value="Unassembled WGS sequence"/>
</dbReference>
<proteinExistence type="predicted"/>
<protein>
    <submittedName>
        <fullName evidence="1">Uncharacterized protein</fullName>
    </submittedName>
</protein>
<organism evidence="1 2">
    <name type="scientific">Photobacterium gaetbulicola</name>
    <dbReference type="NCBI Taxonomy" id="1295392"/>
    <lineage>
        <taxon>Bacteria</taxon>
        <taxon>Pseudomonadati</taxon>
        <taxon>Pseudomonadota</taxon>
        <taxon>Gammaproteobacteria</taxon>
        <taxon>Vibrionales</taxon>
        <taxon>Vibrionaceae</taxon>
        <taxon>Photobacterium</taxon>
    </lineage>
</organism>
<sequence>MNFYQTMQPRQRTQFHAIGEFLYVESCPESVNITTERGDYRLEAGAQILDPDLTGRITVENMGEAGEVSIICGYGQYIPPTDGQEVSVTKMPAVTLSPNQQVNIGQLPQVALVDGQAVVISQLPKVQLEPNQPVTVSQLPSVTLAAGQQVAVTELPRVKLETGQAVRVYATTPMLTKPVGGESMTTSELAITEGIAELIANTSRCHVLLKASSTNADAITLGTGWTLAAGEQLKLETTAALSFAGTDGDAIQIIEVTR</sequence>
<dbReference type="AlphaFoldDB" id="A0A0B9GHV0"/>
<name>A0A0B9GHV0_9GAMM</name>